<evidence type="ECO:0000313" key="2">
    <source>
        <dbReference type="EMBL" id="SNS87228.1"/>
    </source>
</evidence>
<accession>A0A239I1U8</accession>
<dbReference type="InterPro" id="IPR036231">
    <property type="entry name" value="Avirulence_B/C_sf"/>
</dbReference>
<feature type="region of interest" description="Disordered" evidence="1">
    <location>
        <begin position="1"/>
        <end position="77"/>
    </location>
</feature>
<protein>
    <submittedName>
        <fullName evidence="2">Avirulence protein</fullName>
    </submittedName>
</protein>
<dbReference type="OrthoDB" id="6003210at2"/>
<evidence type="ECO:0000256" key="1">
    <source>
        <dbReference type="SAM" id="MobiDB-lite"/>
    </source>
</evidence>
<evidence type="ECO:0000313" key="3">
    <source>
        <dbReference type="Proteomes" id="UP000198284"/>
    </source>
</evidence>
<dbReference type="InterPro" id="IPR008798">
    <property type="entry name" value="Avirulence_B/C"/>
</dbReference>
<feature type="compositionally biased region" description="Polar residues" evidence="1">
    <location>
        <begin position="30"/>
        <end position="67"/>
    </location>
</feature>
<name>A0A239I1U8_9BURK</name>
<dbReference type="RefSeq" id="WP_089399831.1">
    <property type="nucleotide sequence ID" value="NZ_FZOT01000008.1"/>
</dbReference>
<sequence>MPSPSKVANQADRSFGSQTSLSFPSGAFDQFSQSATRSQGTGKSKPVSKNSATNSIRNTKHSVQQRQGKTRDIREAEPLQVEINGRLIETRLREHQVWDVAARQWRTVGIYADGYAEASASNPNRKESIRDTQLLIRDAKGKNVIDLQAARRRMEQIIAHGGWTKLTVDQAQTVRAKRIEVLTKPIVPAKFEAYKSRYGLTEAALQRMNQTQRYQWLGKAATRGLGNEVGAQVRQLLTPQTAFVLLSLAALQASGAGTAALLINTGLGATQAKQIGQDLYEVHQATQSNNVYEMDQAAVKLTQVAGQLLILIGPTGMAKLLKVLPNASAIIGKKKQPSVEQQAPISLLSESAAGRVHQVPGFTKNPAIGKVFSQYMHIATVRLAPLVKAGKIDAKTLWGALTEARYQVIQGGPEFPGEHYFGADKFNYEWYVGSTSRTTILNNRRYHSFADRIFKLFPDETFWKENELRGTMYGKIHDENVELTSYKARRDPKTGALKSLEIESPTGKDVSLIAKHLDELMQAALSAPTNAIAIRYLAEMHWWLAQTCPNLRGSAAVSDAFVRTVAQARGIKLGEWKTAPDLEAIFSGMKTFVEAYPTFFKSPSSGK</sequence>
<dbReference type="Pfam" id="PF05394">
    <property type="entry name" value="AvrB_AvrC"/>
    <property type="match status" value="1"/>
</dbReference>
<reference evidence="2 3" key="1">
    <citation type="submission" date="2017-06" db="EMBL/GenBank/DDBJ databases">
        <authorList>
            <person name="Kim H.J."/>
            <person name="Triplett B.A."/>
        </authorList>
    </citation>
    <scope>NUCLEOTIDE SEQUENCE [LARGE SCALE GENOMIC DNA]</scope>
    <source>
        <strain evidence="2 3">U15</strain>
    </source>
</reference>
<proteinExistence type="predicted"/>
<keyword evidence="3" id="KW-1185">Reference proteome</keyword>
<dbReference type="Gene3D" id="1.10.3290.20">
    <property type="match status" value="1"/>
</dbReference>
<gene>
    <name evidence="2" type="ORF">SAMN06265795_10857</name>
</gene>
<feature type="compositionally biased region" description="Polar residues" evidence="1">
    <location>
        <begin position="1"/>
        <end position="23"/>
    </location>
</feature>
<dbReference type="Proteomes" id="UP000198284">
    <property type="component" value="Unassembled WGS sequence"/>
</dbReference>
<dbReference type="SUPFAM" id="SSF103383">
    <property type="entry name" value="Antivirulence factor"/>
    <property type="match status" value="1"/>
</dbReference>
<dbReference type="AlphaFoldDB" id="A0A239I1U8"/>
<dbReference type="EMBL" id="FZOT01000008">
    <property type="protein sequence ID" value="SNS87228.1"/>
    <property type="molecule type" value="Genomic_DNA"/>
</dbReference>
<organism evidence="2 3">
    <name type="scientific">Noviherbaspirillum humi</name>
    <dbReference type="NCBI Taxonomy" id="1688639"/>
    <lineage>
        <taxon>Bacteria</taxon>
        <taxon>Pseudomonadati</taxon>
        <taxon>Pseudomonadota</taxon>
        <taxon>Betaproteobacteria</taxon>
        <taxon>Burkholderiales</taxon>
        <taxon>Oxalobacteraceae</taxon>
        <taxon>Noviherbaspirillum</taxon>
    </lineage>
</organism>